<dbReference type="Proteomes" id="UP000321204">
    <property type="component" value="Chromosome"/>
</dbReference>
<protein>
    <recommendedName>
        <fullName evidence="1">Smr domain-containing protein</fullName>
    </recommendedName>
</protein>
<dbReference type="EMBL" id="CP042433">
    <property type="protein sequence ID" value="QEC54629.1"/>
    <property type="molecule type" value="Genomic_DNA"/>
</dbReference>
<feature type="domain" description="Smr" evidence="1">
    <location>
        <begin position="278"/>
        <end position="339"/>
    </location>
</feature>
<dbReference type="KEGG" id="fgg:FSB75_01505"/>
<dbReference type="Gene3D" id="3.30.1370.110">
    <property type="match status" value="1"/>
</dbReference>
<evidence type="ECO:0000313" key="3">
    <source>
        <dbReference type="Proteomes" id="UP000321204"/>
    </source>
</evidence>
<dbReference type="InterPro" id="IPR036063">
    <property type="entry name" value="Smr_dom_sf"/>
</dbReference>
<name>A0A5B8UER8_9BACT</name>
<dbReference type="OrthoDB" id="1524810at2"/>
<evidence type="ECO:0000313" key="2">
    <source>
        <dbReference type="EMBL" id="QEC54629.1"/>
    </source>
</evidence>
<reference evidence="2 3" key="1">
    <citation type="journal article" date="2015" name="Int. J. Syst. Evol. Microbiol.">
        <title>Flavisolibacter ginsenosidimutans sp. nov., with ginsenoside-converting activity isolated from soil used for cultivating ginseng.</title>
        <authorList>
            <person name="Zhao Y."/>
            <person name="Liu Q."/>
            <person name="Kang M.S."/>
            <person name="Jin F."/>
            <person name="Yu H."/>
            <person name="Im W.T."/>
        </authorList>
    </citation>
    <scope>NUCLEOTIDE SEQUENCE [LARGE SCALE GENOMIC DNA]</scope>
    <source>
        <strain evidence="2 3">Gsoil 636</strain>
    </source>
</reference>
<dbReference type="InterPro" id="IPR036781">
    <property type="entry name" value="Smr_assoc-like_sf"/>
</dbReference>
<keyword evidence="3" id="KW-1185">Reference proteome</keyword>
<dbReference type="InterPro" id="IPR002625">
    <property type="entry name" value="Smr_dom"/>
</dbReference>
<evidence type="ECO:0000259" key="1">
    <source>
        <dbReference type="Pfam" id="PF01713"/>
    </source>
</evidence>
<gene>
    <name evidence="2" type="ORF">FSB75_01505</name>
</gene>
<dbReference type="Pfam" id="PF01713">
    <property type="entry name" value="Smr"/>
    <property type="match status" value="1"/>
</dbReference>
<proteinExistence type="predicted"/>
<dbReference type="SUPFAM" id="SSF158949">
    <property type="entry name" value="Smr-associated domain-like"/>
    <property type="match status" value="1"/>
</dbReference>
<sequence>MKYEIGDKIIVLHSNEEGEVIDIINDKMVMIQVRGVKFPAYMDQIDFPYFKRFTEKKLFPAEPKKKYVDEIKKEKTPPKPLDKKVSDGVWLSFLPKFISDEFGDDVVTELKVHLVNRTETAFNFLYSLQFFGKPEFDLRAEITPFSDFYLHDVDFEDMNDSPLFAFEFSLLKPDKNKADYYEATVKLKPKQLFDRIEQLKQKGEATFTYKLFDNYPPKPYDEYVETPVTKGAKVYSLKDIRQHIQPARTVVDLHIEKLSDDWKHLSNGEILNIQLKEFEKWYELALAHRQPQLIIIHGVGSGKLRDEIHELLRTRREVKSFINQYHPSFGYGATEIYFKN</sequence>
<dbReference type="AlphaFoldDB" id="A0A5B8UER8"/>
<accession>A0A5B8UER8</accession>
<organism evidence="2 3">
    <name type="scientific">Flavisolibacter ginsenosidimutans</name>
    <dbReference type="NCBI Taxonomy" id="661481"/>
    <lineage>
        <taxon>Bacteria</taxon>
        <taxon>Pseudomonadati</taxon>
        <taxon>Bacteroidota</taxon>
        <taxon>Chitinophagia</taxon>
        <taxon>Chitinophagales</taxon>
        <taxon>Chitinophagaceae</taxon>
        <taxon>Flavisolibacter</taxon>
    </lineage>
</organism>
<dbReference type="RefSeq" id="WP_146781723.1">
    <property type="nucleotide sequence ID" value="NZ_BAABIO010000006.1"/>
</dbReference>